<evidence type="ECO:0000256" key="4">
    <source>
        <dbReference type="ARBA" id="ARBA00022946"/>
    </source>
</evidence>
<keyword evidence="6" id="KW-0496">Mitochondrion</keyword>
<organism evidence="12 13">
    <name type="scientific">Actinia tenebrosa</name>
    <name type="common">Australian red waratah sea anemone</name>
    <dbReference type="NCBI Taxonomy" id="6105"/>
    <lineage>
        <taxon>Eukaryota</taxon>
        <taxon>Metazoa</taxon>
        <taxon>Cnidaria</taxon>
        <taxon>Anthozoa</taxon>
        <taxon>Hexacorallia</taxon>
        <taxon>Actiniaria</taxon>
        <taxon>Actiniidae</taxon>
        <taxon>Actinia</taxon>
    </lineage>
</organism>
<evidence type="ECO:0000256" key="8">
    <source>
        <dbReference type="ARBA" id="ARBA00032055"/>
    </source>
</evidence>
<dbReference type="GO" id="GO:0032543">
    <property type="term" value="P:mitochondrial translation"/>
    <property type="evidence" value="ECO:0007669"/>
    <property type="project" value="InterPro"/>
</dbReference>
<evidence type="ECO:0000256" key="9">
    <source>
        <dbReference type="ARBA" id="ARBA00035130"/>
    </source>
</evidence>
<name>A0A6P8IRB6_ACTTE</name>
<keyword evidence="5" id="KW-0689">Ribosomal protein</keyword>
<dbReference type="SUPFAM" id="SSF46911">
    <property type="entry name" value="Ribosomal protein S18"/>
    <property type="match status" value="1"/>
</dbReference>
<evidence type="ECO:0000313" key="12">
    <source>
        <dbReference type="Proteomes" id="UP000515163"/>
    </source>
</evidence>
<keyword evidence="7" id="KW-0687">Ribonucleoprotein</keyword>
<dbReference type="PANTHER" id="PTHR13329:SF2">
    <property type="entry name" value="SMALL RIBOSOMAL SUBUNIT PROTEIN MS40"/>
    <property type="match status" value="1"/>
</dbReference>
<dbReference type="GeneID" id="116304154"/>
<sequence>MAAKLGLMKNSFSVLSSFLPKATATTTNISIQRIPSFYLAARNFSSLSLKQKNAVSLAWSCKKGVCDTWTVFTTRSIASKPGSRFSQIDENEDEEKASNSTDKLKKLTLDDIVLQWPEQKPVWLGYRRNHKGQMPPKRTRLRCTTVSKKLLTQNPCPVCRVRVEKNYELDSKDVVFLSQFLNPHTSEVLDTKQTGVCRQQQKKLINMIEKSKDQGYMPFTIPGPRDPPKKFKPAGIPAPNIRNKTG</sequence>
<evidence type="ECO:0000256" key="10">
    <source>
        <dbReference type="ARBA" id="ARBA00035515"/>
    </source>
</evidence>
<accession>A0A6P8IRB6</accession>
<dbReference type="Proteomes" id="UP000515163">
    <property type="component" value="Unplaced"/>
</dbReference>
<dbReference type="Pfam" id="PF01084">
    <property type="entry name" value="Ribosomal_S18"/>
    <property type="match status" value="1"/>
</dbReference>
<evidence type="ECO:0000256" key="2">
    <source>
        <dbReference type="ARBA" id="ARBA00006136"/>
    </source>
</evidence>
<evidence type="ECO:0000256" key="7">
    <source>
        <dbReference type="ARBA" id="ARBA00023274"/>
    </source>
</evidence>
<feature type="region of interest" description="Disordered" evidence="11">
    <location>
        <begin position="215"/>
        <end position="246"/>
    </location>
</feature>
<dbReference type="OrthoDB" id="5959928at2759"/>
<dbReference type="KEGG" id="aten:116304154"/>
<dbReference type="InterPro" id="IPR036870">
    <property type="entry name" value="Ribosomal_bS18_sf"/>
</dbReference>
<dbReference type="GO" id="GO:0005840">
    <property type="term" value="C:ribosome"/>
    <property type="evidence" value="ECO:0007669"/>
    <property type="project" value="UniProtKB-KW"/>
</dbReference>
<evidence type="ECO:0000256" key="5">
    <source>
        <dbReference type="ARBA" id="ARBA00022980"/>
    </source>
</evidence>
<proteinExistence type="inferred from homology"/>
<gene>
    <name evidence="13" type="primary">LOC116304154</name>
</gene>
<evidence type="ECO:0000256" key="6">
    <source>
        <dbReference type="ARBA" id="ARBA00023128"/>
    </source>
</evidence>
<evidence type="ECO:0000256" key="11">
    <source>
        <dbReference type="SAM" id="MobiDB-lite"/>
    </source>
</evidence>
<reference evidence="13" key="1">
    <citation type="submission" date="2025-08" db="UniProtKB">
        <authorList>
            <consortium name="RefSeq"/>
        </authorList>
    </citation>
    <scope>IDENTIFICATION</scope>
    <source>
        <tissue evidence="13">Tentacle</tissue>
    </source>
</reference>
<dbReference type="GO" id="GO:0005739">
    <property type="term" value="C:mitochondrion"/>
    <property type="evidence" value="ECO:0007669"/>
    <property type="project" value="UniProtKB-SubCell"/>
</dbReference>
<dbReference type="InterPro" id="IPR040054">
    <property type="entry name" value="MRPS18B"/>
</dbReference>
<keyword evidence="3" id="KW-0597">Phosphoprotein</keyword>
<evidence type="ECO:0000313" key="13">
    <source>
        <dbReference type="RefSeq" id="XP_031569686.1"/>
    </source>
</evidence>
<dbReference type="PANTHER" id="PTHR13329">
    <property type="entry name" value="MITOCHONDRIAL RIBOSOMAL PROTEIN S18B"/>
    <property type="match status" value="1"/>
</dbReference>
<comment type="similarity">
    <text evidence="2">Belongs to the bacterial ribosomal protein bS18 family. Mitochondrion-specific ribosomal protein mS40 subfamily.</text>
</comment>
<dbReference type="RefSeq" id="XP_031569686.1">
    <property type="nucleotide sequence ID" value="XM_031713826.1"/>
</dbReference>
<dbReference type="Gene3D" id="4.10.640.10">
    <property type="entry name" value="Ribosomal protein S18"/>
    <property type="match status" value="1"/>
</dbReference>
<dbReference type="GO" id="GO:0003735">
    <property type="term" value="F:structural constituent of ribosome"/>
    <property type="evidence" value="ECO:0007669"/>
    <property type="project" value="InterPro"/>
</dbReference>
<protein>
    <recommendedName>
        <fullName evidence="9">Small ribosomal subunit protein mS40</fullName>
    </recommendedName>
    <alternativeName>
        <fullName evidence="8">28S ribosomal protein S18-2, mitochondrial</fullName>
    </alternativeName>
    <alternativeName>
        <fullName evidence="10">28S ribosomal protein S18b, mitochondrial</fullName>
    </alternativeName>
</protein>
<comment type="subcellular location">
    <subcellularLocation>
        <location evidence="1">Mitochondrion</location>
    </subcellularLocation>
</comment>
<keyword evidence="12" id="KW-1185">Reference proteome</keyword>
<evidence type="ECO:0000256" key="3">
    <source>
        <dbReference type="ARBA" id="ARBA00022553"/>
    </source>
</evidence>
<keyword evidence="4" id="KW-0809">Transit peptide</keyword>
<dbReference type="AlphaFoldDB" id="A0A6P8IRB6"/>
<dbReference type="InterPro" id="IPR001648">
    <property type="entry name" value="Ribosomal_bS18"/>
</dbReference>
<dbReference type="InParanoid" id="A0A6P8IRB6"/>
<dbReference type="GO" id="GO:1990904">
    <property type="term" value="C:ribonucleoprotein complex"/>
    <property type="evidence" value="ECO:0007669"/>
    <property type="project" value="UniProtKB-KW"/>
</dbReference>
<evidence type="ECO:0000256" key="1">
    <source>
        <dbReference type="ARBA" id="ARBA00004173"/>
    </source>
</evidence>